<proteinExistence type="predicted"/>
<gene>
    <name evidence="1" type="ORF">QFC21_002782</name>
</gene>
<dbReference type="EMBL" id="JASBWT010000008">
    <property type="protein sequence ID" value="KAJ9102382.1"/>
    <property type="molecule type" value="Genomic_DNA"/>
</dbReference>
<sequence>MQNLSAEEQRWLIRIILKDLKAGVREKTVLSAFHPQAIELFNVSSDLKRVCWMLADRHARLNEKEAQVTILRPFLPQLCKRLGSTDLNTVVKMMSNKPFLIEQKLDGERIQLHKKGDEYMFFSRKGHSYSYLYGEHVGAGTLTPYIHEAFNKNVRECILDGEMLVWDPLLGKHLAFGTLKSAALDTSQQQDAPRPCFKVFDILMLNGTCLTSYTLRKRREVLFNKKGEHRVFEPVPGRMELADLWEGKDASDIKDRLEWVMENRGEGLVVKNPLAAYELNGRSEQWVKVKPEYADELGENLDVFVLGGWWGTGRRGGKISSLLFGLRIEQDKEYEGQTPRYFSCLLSLTIILIVNVFDQRRFKTFGRVGGGLSFSDHKWLEDHHGKHFKDFDRANPPSWIQFGPVGLDDKPDVIIRPEHSFVIEVKASEIISADGNFAAELTLRFPRVKHIRHDRASSSGHARQEGADENVGEEKVWDAWDSLSLQELIEFNNQRQDRIYAPSQQNARKKRKVTTRRVATISSSYAGQEVSDTVISHTFRDKMFYIIRGTKAFNKDELERLVTRHGGDYCQQRTDDNDAIVISSIDTVPTVKGQIKKGVNIVKPEWIIESIKRGKMLPFTKEWLLSANEETRASRSYRKTTNALDSPSGSDGEHLDGTTDQDANKAGSESDDSDRKHKPAYVPPEDIDLGDQWTLRNVKTDRVLEYSESEAGSGPGSDSENLSPAEDGGAANASPEYASRVVEPIEAEETDDDIQQPRFVPEKLLEVRSPRDPSTTQATKPFSPEPPLATPPLATPAPEHSSMHDAPAEKLVSPEKSQPPSKMGETDADIDYDDSKYFRHLVFYLDTNANAARHRLTPADGGDDKPLRRLVETLEENGGRVTDDLYDPKLTHVVCSGSARFEALMRAFTDTSK</sequence>
<reference evidence="1" key="1">
    <citation type="submission" date="2023-04" db="EMBL/GenBank/DDBJ databases">
        <title>Draft Genome sequencing of Naganishia species isolated from polar environments using Oxford Nanopore Technology.</title>
        <authorList>
            <person name="Leo P."/>
            <person name="Venkateswaran K."/>
        </authorList>
    </citation>
    <scope>NUCLEOTIDE SEQUENCE</scope>
    <source>
        <strain evidence="1">MNA-CCFEE 5423</strain>
    </source>
</reference>
<dbReference type="Proteomes" id="UP001227268">
    <property type="component" value="Unassembled WGS sequence"/>
</dbReference>
<name>A0ACC2VSQ2_9TREE</name>
<accession>A0ACC2VSQ2</accession>
<organism evidence="1 2">
    <name type="scientific">Naganishia friedmannii</name>
    <dbReference type="NCBI Taxonomy" id="89922"/>
    <lineage>
        <taxon>Eukaryota</taxon>
        <taxon>Fungi</taxon>
        <taxon>Dikarya</taxon>
        <taxon>Basidiomycota</taxon>
        <taxon>Agaricomycotina</taxon>
        <taxon>Tremellomycetes</taxon>
        <taxon>Filobasidiales</taxon>
        <taxon>Filobasidiaceae</taxon>
        <taxon>Naganishia</taxon>
    </lineage>
</organism>
<evidence type="ECO:0000313" key="2">
    <source>
        <dbReference type="Proteomes" id="UP001227268"/>
    </source>
</evidence>
<comment type="caution">
    <text evidence="1">The sequence shown here is derived from an EMBL/GenBank/DDBJ whole genome shotgun (WGS) entry which is preliminary data.</text>
</comment>
<protein>
    <submittedName>
        <fullName evidence="1">Uncharacterized protein</fullName>
    </submittedName>
</protein>
<keyword evidence="2" id="KW-1185">Reference proteome</keyword>
<evidence type="ECO:0000313" key="1">
    <source>
        <dbReference type="EMBL" id="KAJ9102382.1"/>
    </source>
</evidence>